<dbReference type="STRING" id="1993.SAMN04489713_101525"/>
<dbReference type="GO" id="GO:0016646">
    <property type="term" value="F:oxidoreductase activity, acting on the CH-NH group of donors, NAD or NADP as acceptor"/>
    <property type="evidence" value="ECO:0007669"/>
    <property type="project" value="TreeGrafter"/>
</dbReference>
<sequence>MRVLLIGATGMIGRRIADEARGRGHEVTGVTRTGNEGTAAAEASDADAIARLAAGHDAAVLTVPPPRDGSETTGPLLAVTRGVLDGLRRAGVRRLIVVGGAGSLEAAPGVRLVDTPEFPDIYKGEALAAAEQLGVIRAEAGDVDWTYLSPPAFIEPGERTGTFRLGTEQLLTDAEGVSRISAEDYAIALVDELEKGNAVQRRITVGY</sequence>
<evidence type="ECO:0000259" key="1">
    <source>
        <dbReference type="Pfam" id="PF13460"/>
    </source>
</evidence>
<dbReference type="InterPro" id="IPR051606">
    <property type="entry name" value="Polyketide_Oxido-like"/>
</dbReference>
<protein>
    <recommendedName>
        <fullName evidence="1">NAD(P)-binding domain-containing protein</fullName>
    </recommendedName>
</protein>
<dbReference type="PANTHER" id="PTHR43355">
    <property type="entry name" value="FLAVIN REDUCTASE (NADPH)"/>
    <property type="match status" value="1"/>
</dbReference>
<organism evidence="2 3">
    <name type="scientific">Actinomadura madurae</name>
    <dbReference type="NCBI Taxonomy" id="1993"/>
    <lineage>
        <taxon>Bacteria</taxon>
        <taxon>Bacillati</taxon>
        <taxon>Actinomycetota</taxon>
        <taxon>Actinomycetes</taxon>
        <taxon>Streptosporangiales</taxon>
        <taxon>Thermomonosporaceae</taxon>
        <taxon>Actinomadura</taxon>
    </lineage>
</organism>
<dbReference type="InParanoid" id="A0A1I4WVY9"/>
<reference evidence="2 3" key="1">
    <citation type="submission" date="2016-10" db="EMBL/GenBank/DDBJ databases">
        <authorList>
            <person name="de Groot N.N."/>
        </authorList>
    </citation>
    <scope>NUCLEOTIDE SEQUENCE [LARGE SCALE GENOMIC DNA]</scope>
    <source>
        <strain evidence="2 3">DSM 43067</strain>
    </source>
</reference>
<dbReference type="Pfam" id="PF13460">
    <property type="entry name" value="NAD_binding_10"/>
    <property type="match status" value="1"/>
</dbReference>
<dbReference type="OrthoDB" id="3191258at2"/>
<dbReference type="eggNOG" id="COG2910">
    <property type="taxonomic scope" value="Bacteria"/>
</dbReference>
<name>A0A1I4WVY9_9ACTN</name>
<accession>A0A1I4WVY9</accession>
<proteinExistence type="predicted"/>
<evidence type="ECO:0000313" key="2">
    <source>
        <dbReference type="EMBL" id="SFN17366.1"/>
    </source>
</evidence>
<evidence type="ECO:0000313" key="3">
    <source>
        <dbReference type="Proteomes" id="UP000183413"/>
    </source>
</evidence>
<dbReference type="InterPro" id="IPR036291">
    <property type="entry name" value="NAD(P)-bd_dom_sf"/>
</dbReference>
<dbReference type="InterPro" id="IPR016040">
    <property type="entry name" value="NAD(P)-bd_dom"/>
</dbReference>
<dbReference type="Proteomes" id="UP000183413">
    <property type="component" value="Unassembled WGS sequence"/>
</dbReference>
<feature type="domain" description="NAD(P)-binding" evidence="1">
    <location>
        <begin position="7"/>
        <end position="191"/>
    </location>
</feature>
<gene>
    <name evidence="2" type="ORF">SAMN04489713_101525</name>
</gene>
<dbReference type="EMBL" id="FOVH01000001">
    <property type="protein sequence ID" value="SFN17366.1"/>
    <property type="molecule type" value="Genomic_DNA"/>
</dbReference>
<dbReference type="SUPFAM" id="SSF51735">
    <property type="entry name" value="NAD(P)-binding Rossmann-fold domains"/>
    <property type="match status" value="1"/>
</dbReference>
<dbReference type="Gene3D" id="3.40.50.720">
    <property type="entry name" value="NAD(P)-binding Rossmann-like Domain"/>
    <property type="match status" value="1"/>
</dbReference>
<dbReference type="GeneID" id="99656372"/>
<dbReference type="PANTHER" id="PTHR43355:SF2">
    <property type="entry name" value="FLAVIN REDUCTASE (NADPH)"/>
    <property type="match status" value="1"/>
</dbReference>
<keyword evidence="3" id="KW-1185">Reference proteome</keyword>
<dbReference type="RefSeq" id="WP_075019791.1">
    <property type="nucleotide sequence ID" value="NZ_CP083237.1"/>
</dbReference>
<dbReference type="AlphaFoldDB" id="A0A1I4WVY9"/>